<evidence type="ECO:0000256" key="5">
    <source>
        <dbReference type="HAMAP-Rule" id="MF_00472"/>
    </source>
</evidence>
<accession>A0AA42CLP7</accession>
<dbReference type="InterPro" id="IPR029063">
    <property type="entry name" value="SAM-dependent_MTases_sf"/>
</dbReference>
<dbReference type="HAMAP" id="MF_00472">
    <property type="entry name" value="UbiG"/>
    <property type="match status" value="1"/>
</dbReference>
<keyword evidence="2 5" id="KW-0808">Transferase</keyword>
<organism evidence="6 7">
    <name type="scientific">Lichenifustis flavocetrariae</name>
    <dbReference type="NCBI Taxonomy" id="2949735"/>
    <lineage>
        <taxon>Bacteria</taxon>
        <taxon>Pseudomonadati</taxon>
        <taxon>Pseudomonadota</taxon>
        <taxon>Alphaproteobacteria</taxon>
        <taxon>Hyphomicrobiales</taxon>
        <taxon>Lichenihabitantaceae</taxon>
        <taxon>Lichenifustis</taxon>
    </lineage>
</organism>
<comment type="catalytic activity">
    <reaction evidence="5">
        <text>a 3-(all-trans-polyprenyl)benzene-1,2-diol + S-adenosyl-L-methionine = a 2-methoxy-6-(all-trans-polyprenyl)phenol + S-adenosyl-L-homocysteine + H(+)</text>
        <dbReference type="Rhea" id="RHEA:31411"/>
        <dbReference type="Rhea" id="RHEA-COMP:9550"/>
        <dbReference type="Rhea" id="RHEA-COMP:9551"/>
        <dbReference type="ChEBI" id="CHEBI:15378"/>
        <dbReference type="ChEBI" id="CHEBI:57856"/>
        <dbReference type="ChEBI" id="CHEBI:59789"/>
        <dbReference type="ChEBI" id="CHEBI:62729"/>
        <dbReference type="ChEBI" id="CHEBI:62731"/>
        <dbReference type="EC" id="2.1.1.222"/>
    </reaction>
</comment>
<feature type="binding site" evidence="5">
    <location>
        <position position="99"/>
    </location>
    <ligand>
        <name>S-adenosyl-L-methionine</name>
        <dbReference type="ChEBI" id="CHEBI:59789"/>
    </ligand>
</feature>
<comment type="caution">
    <text evidence="6">The sequence shown here is derived from an EMBL/GenBank/DDBJ whole genome shotgun (WGS) entry which is preliminary data.</text>
</comment>
<dbReference type="GO" id="GO:0061542">
    <property type="term" value="F:3-demethylubiquinol 3-O-methyltransferase activity"/>
    <property type="evidence" value="ECO:0007669"/>
    <property type="project" value="UniProtKB-UniRule"/>
</dbReference>
<dbReference type="SUPFAM" id="SSF53335">
    <property type="entry name" value="S-adenosyl-L-methionine-dependent methyltransferases"/>
    <property type="match status" value="1"/>
</dbReference>
<evidence type="ECO:0000313" key="6">
    <source>
        <dbReference type="EMBL" id="MCW6510651.1"/>
    </source>
</evidence>
<evidence type="ECO:0000256" key="1">
    <source>
        <dbReference type="ARBA" id="ARBA00022603"/>
    </source>
</evidence>
<dbReference type="GO" id="GO:0102208">
    <property type="term" value="F:2-polyprenyl-6-hydroxyphenol methylase activity"/>
    <property type="evidence" value="ECO:0007669"/>
    <property type="project" value="UniProtKB-EC"/>
</dbReference>
<comment type="pathway">
    <text evidence="5">Cofactor biosynthesis; ubiquinone biosynthesis.</text>
</comment>
<dbReference type="Gene3D" id="3.40.50.150">
    <property type="entry name" value="Vaccinia Virus protein VP39"/>
    <property type="match status" value="1"/>
</dbReference>
<comment type="similarity">
    <text evidence="5">Belongs to the methyltransferase superfamily. UbiG/COQ3 family.</text>
</comment>
<dbReference type="CDD" id="cd02440">
    <property type="entry name" value="AdoMet_MTases"/>
    <property type="match status" value="1"/>
</dbReference>
<keyword evidence="4 5" id="KW-0949">S-adenosyl-L-methionine</keyword>
<dbReference type="EC" id="2.1.1.64" evidence="5"/>
<dbReference type="GO" id="GO:0032259">
    <property type="term" value="P:methylation"/>
    <property type="evidence" value="ECO:0007669"/>
    <property type="project" value="UniProtKB-KW"/>
</dbReference>
<reference evidence="6" key="1">
    <citation type="submission" date="2022-05" db="EMBL/GenBank/DDBJ databases">
        <authorList>
            <person name="Pankratov T."/>
        </authorList>
    </citation>
    <scope>NUCLEOTIDE SEQUENCE</scope>
    <source>
        <strain evidence="6">BP6-180914</strain>
    </source>
</reference>
<feature type="binding site" evidence="5">
    <location>
        <position position="78"/>
    </location>
    <ligand>
        <name>S-adenosyl-L-methionine</name>
        <dbReference type="ChEBI" id="CHEBI:59789"/>
    </ligand>
</feature>
<keyword evidence="7" id="KW-1185">Reference proteome</keyword>
<gene>
    <name evidence="5 6" type="primary">ubiG</name>
    <name evidence="6" type="ORF">M8523_21790</name>
</gene>
<evidence type="ECO:0000313" key="7">
    <source>
        <dbReference type="Proteomes" id="UP001165667"/>
    </source>
</evidence>
<keyword evidence="1 5" id="KW-0489">Methyltransferase</keyword>
<keyword evidence="3 5" id="KW-0831">Ubiquinone biosynthesis</keyword>
<comment type="function">
    <text evidence="5">O-methyltransferase that catalyzes the 2 O-methylation steps in the ubiquinone biosynthetic pathway.</text>
</comment>
<dbReference type="PANTHER" id="PTHR43464:SF19">
    <property type="entry name" value="UBIQUINONE BIOSYNTHESIS O-METHYLTRANSFERASE, MITOCHONDRIAL"/>
    <property type="match status" value="1"/>
</dbReference>
<dbReference type="RefSeq" id="WP_282587029.1">
    <property type="nucleotide sequence ID" value="NZ_JAMOIM010000017.1"/>
</dbReference>
<feature type="binding site" evidence="5">
    <location>
        <position position="142"/>
    </location>
    <ligand>
        <name>S-adenosyl-L-methionine</name>
        <dbReference type="ChEBI" id="CHEBI:59789"/>
    </ligand>
</feature>
<proteinExistence type="inferred from homology"/>
<protein>
    <recommendedName>
        <fullName evidence="5">Ubiquinone biosynthesis O-methyltransferase</fullName>
    </recommendedName>
    <alternativeName>
        <fullName evidence="5">2-polyprenyl-6-hydroxyphenol methylase</fullName>
        <ecNumber evidence="5">2.1.1.222</ecNumber>
    </alternativeName>
    <alternativeName>
        <fullName evidence="5">3-demethylubiquinone 3-O-methyltransferase</fullName>
        <ecNumber evidence="5">2.1.1.64</ecNumber>
    </alternativeName>
</protein>
<comment type="catalytic activity">
    <reaction evidence="5">
        <text>a 3-demethylubiquinol + S-adenosyl-L-methionine = a ubiquinol + S-adenosyl-L-homocysteine + H(+)</text>
        <dbReference type="Rhea" id="RHEA:44380"/>
        <dbReference type="Rhea" id="RHEA-COMP:9566"/>
        <dbReference type="Rhea" id="RHEA-COMP:10914"/>
        <dbReference type="ChEBI" id="CHEBI:15378"/>
        <dbReference type="ChEBI" id="CHEBI:17976"/>
        <dbReference type="ChEBI" id="CHEBI:57856"/>
        <dbReference type="ChEBI" id="CHEBI:59789"/>
        <dbReference type="ChEBI" id="CHEBI:84422"/>
        <dbReference type="EC" id="2.1.1.64"/>
    </reaction>
</comment>
<evidence type="ECO:0000256" key="2">
    <source>
        <dbReference type="ARBA" id="ARBA00022679"/>
    </source>
</evidence>
<evidence type="ECO:0000256" key="3">
    <source>
        <dbReference type="ARBA" id="ARBA00022688"/>
    </source>
</evidence>
<feature type="binding site" evidence="5">
    <location>
        <position position="42"/>
    </location>
    <ligand>
        <name>S-adenosyl-L-methionine</name>
        <dbReference type="ChEBI" id="CHEBI:59789"/>
    </ligand>
</feature>
<dbReference type="AlphaFoldDB" id="A0AA42CLP7"/>
<dbReference type="NCBIfam" id="TIGR01983">
    <property type="entry name" value="UbiG"/>
    <property type="match status" value="1"/>
</dbReference>
<dbReference type="EMBL" id="JAMOIM010000017">
    <property type="protein sequence ID" value="MCW6510651.1"/>
    <property type="molecule type" value="Genomic_DNA"/>
</dbReference>
<sequence>MNSTAGRGSVDDQDIVQFERLGAEWWDEAGSMGALHKLNPTRIRYIRDRVAAHFGPTVGGDTDRGTLPLAGMSILDIGCGGGLLSEPLTRLGARVTGVDPAPGNIAIARRHAEATGLRIDYRDVTVEDVAATSERFDVVIASEVVEHVLDQPAFMATACSLVKPRGLLLVSTLNRTAKCFLLAIVGAEYVLGWLPRGTHKWDRFVRPSELARWTGAVGFRPLDQSGMIFDPLKNDWRLGRDTDVNYWFAAARKEPVSGRSG</sequence>
<name>A0AA42CLP7_9HYPH</name>
<dbReference type="PANTHER" id="PTHR43464">
    <property type="entry name" value="METHYLTRANSFERASE"/>
    <property type="match status" value="1"/>
</dbReference>
<dbReference type="Proteomes" id="UP001165667">
    <property type="component" value="Unassembled WGS sequence"/>
</dbReference>
<dbReference type="InterPro" id="IPR010233">
    <property type="entry name" value="UbiG_MeTrfase"/>
</dbReference>
<evidence type="ECO:0000256" key="4">
    <source>
        <dbReference type="ARBA" id="ARBA00022691"/>
    </source>
</evidence>
<dbReference type="Pfam" id="PF13489">
    <property type="entry name" value="Methyltransf_23"/>
    <property type="match status" value="1"/>
</dbReference>
<dbReference type="EC" id="2.1.1.222" evidence="5"/>
<dbReference type="GO" id="GO:0010420">
    <property type="term" value="F:polyprenyldihydroxybenzoate methyltransferase activity"/>
    <property type="evidence" value="ECO:0007669"/>
    <property type="project" value="InterPro"/>
</dbReference>